<gene>
    <name evidence="5" type="ORF">HMPREF0216_00434</name>
</gene>
<keyword evidence="2" id="KW-0238">DNA-binding</keyword>
<dbReference type="PRINTS" id="PR00038">
    <property type="entry name" value="HTHLUXR"/>
</dbReference>
<accession>L1QMX2</accession>
<dbReference type="SUPFAM" id="SSF46894">
    <property type="entry name" value="C-terminal effector domain of the bipartite response regulators"/>
    <property type="match status" value="1"/>
</dbReference>
<evidence type="ECO:0000259" key="4">
    <source>
        <dbReference type="PROSITE" id="PS50043"/>
    </source>
</evidence>
<dbReference type="PROSITE" id="PS00622">
    <property type="entry name" value="HTH_LUXR_1"/>
    <property type="match status" value="1"/>
</dbReference>
<sequence>MKEKYKNITSFFLIDDFLKYISTCKNDISNGNVILITVLLEENWEFLDKILSVKAFKPNLKLLIIDFNESKDIFLKLSNLNIDGYILGTFTQEDITYAIHKISTGFKFYDREFFYKLIESETALTLTGQNSNKNNLTKREIEILSQLSKGLSNLEIAKNLNISENTVKKHISNIFIKINVNDRTKAIIYAYEYGIIF</sequence>
<dbReference type="PANTHER" id="PTHR43214">
    <property type="entry name" value="TWO-COMPONENT RESPONSE REGULATOR"/>
    <property type="match status" value="1"/>
</dbReference>
<dbReference type="Gene3D" id="3.40.50.2300">
    <property type="match status" value="1"/>
</dbReference>
<dbReference type="GO" id="GO:0003677">
    <property type="term" value="F:DNA binding"/>
    <property type="evidence" value="ECO:0007669"/>
    <property type="project" value="UniProtKB-KW"/>
</dbReference>
<dbReference type="InterPro" id="IPR016032">
    <property type="entry name" value="Sig_transdc_resp-reg_C-effctor"/>
</dbReference>
<keyword evidence="1" id="KW-0805">Transcription regulation</keyword>
<evidence type="ECO:0000256" key="3">
    <source>
        <dbReference type="ARBA" id="ARBA00023163"/>
    </source>
</evidence>
<dbReference type="Proteomes" id="UP000010420">
    <property type="component" value="Unassembled WGS sequence"/>
</dbReference>
<dbReference type="FunFam" id="1.10.10.10:FF:000153">
    <property type="entry name" value="LuxR family transcriptional regulator"/>
    <property type="match status" value="1"/>
</dbReference>
<name>L1QMX2_9CLOT</name>
<dbReference type="GO" id="GO:0006355">
    <property type="term" value="P:regulation of DNA-templated transcription"/>
    <property type="evidence" value="ECO:0007669"/>
    <property type="project" value="InterPro"/>
</dbReference>
<evidence type="ECO:0000313" key="5">
    <source>
        <dbReference type="EMBL" id="EKY29075.1"/>
    </source>
</evidence>
<dbReference type="HOGENOM" id="CLU_000445_90_0_9"/>
<keyword evidence="6" id="KW-1185">Reference proteome</keyword>
<dbReference type="Pfam" id="PF00196">
    <property type="entry name" value="GerE"/>
    <property type="match status" value="1"/>
</dbReference>
<proteinExistence type="predicted"/>
<evidence type="ECO:0000313" key="6">
    <source>
        <dbReference type="Proteomes" id="UP000010420"/>
    </source>
</evidence>
<organism evidence="5 6">
    <name type="scientific">Clostridium celatum DSM 1785</name>
    <dbReference type="NCBI Taxonomy" id="545697"/>
    <lineage>
        <taxon>Bacteria</taxon>
        <taxon>Bacillati</taxon>
        <taxon>Bacillota</taxon>
        <taxon>Clostridia</taxon>
        <taxon>Eubacteriales</taxon>
        <taxon>Clostridiaceae</taxon>
        <taxon>Clostridium</taxon>
    </lineage>
</organism>
<dbReference type="eggNOG" id="COG2197">
    <property type="taxonomic scope" value="Bacteria"/>
</dbReference>
<dbReference type="PATRIC" id="fig|545697.3.peg.427"/>
<dbReference type="STRING" id="545697.HMPREF0216_00434"/>
<dbReference type="CDD" id="cd06170">
    <property type="entry name" value="LuxR_C_like"/>
    <property type="match status" value="1"/>
</dbReference>
<reference evidence="5 6" key="1">
    <citation type="submission" date="2012-05" db="EMBL/GenBank/DDBJ databases">
        <authorList>
            <person name="Weinstock G."/>
            <person name="Sodergren E."/>
            <person name="Lobos E.A."/>
            <person name="Fulton L."/>
            <person name="Fulton R."/>
            <person name="Courtney L."/>
            <person name="Fronick C."/>
            <person name="O'Laughlin M."/>
            <person name="Godfrey J."/>
            <person name="Wilson R.M."/>
            <person name="Miner T."/>
            <person name="Farmer C."/>
            <person name="Delehaunty K."/>
            <person name="Cordes M."/>
            <person name="Minx P."/>
            <person name="Tomlinson C."/>
            <person name="Chen J."/>
            <person name="Wollam A."/>
            <person name="Pepin K.H."/>
            <person name="Bhonagiri V."/>
            <person name="Zhang X."/>
            <person name="Suruliraj S."/>
            <person name="Warren W."/>
            <person name="Mitreva M."/>
            <person name="Mardis E.R."/>
            <person name="Wilson R.K."/>
        </authorList>
    </citation>
    <scope>NUCLEOTIDE SEQUENCE [LARGE SCALE GENOMIC DNA]</scope>
    <source>
        <strain evidence="5 6">DSM 1785</strain>
    </source>
</reference>
<evidence type="ECO:0000256" key="2">
    <source>
        <dbReference type="ARBA" id="ARBA00023125"/>
    </source>
</evidence>
<dbReference type="PROSITE" id="PS50043">
    <property type="entry name" value="HTH_LUXR_2"/>
    <property type="match status" value="1"/>
</dbReference>
<evidence type="ECO:0000256" key="1">
    <source>
        <dbReference type="ARBA" id="ARBA00023015"/>
    </source>
</evidence>
<dbReference type="SMART" id="SM00421">
    <property type="entry name" value="HTH_LUXR"/>
    <property type="match status" value="1"/>
</dbReference>
<keyword evidence="3" id="KW-0804">Transcription</keyword>
<dbReference type="PANTHER" id="PTHR43214:SF43">
    <property type="entry name" value="TWO-COMPONENT RESPONSE REGULATOR"/>
    <property type="match status" value="1"/>
</dbReference>
<comment type="caution">
    <text evidence="5">The sequence shown here is derived from an EMBL/GenBank/DDBJ whole genome shotgun (WGS) entry which is preliminary data.</text>
</comment>
<protein>
    <submittedName>
        <fullName evidence="5">Transcriptional regulator, LuxR family</fullName>
    </submittedName>
</protein>
<dbReference type="EMBL" id="AMEZ01000013">
    <property type="protein sequence ID" value="EKY29075.1"/>
    <property type="molecule type" value="Genomic_DNA"/>
</dbReference>
<dbReference type="InterPro" id="IPR039420">
    <property type="entry name" value="WalR-like"/>
</dbReference>
<feature type="domain" description="HTH luxR-type" evidence="4">
    <location>
        <begin position="129"/>
        <end position="194"/>
    </location>
</feature>
<dbReference type="InterPro" id="IPR000792">
    <property type="entry name" value="Tscrpt_reg_LuxR_C"/>
</dbReference>
<dbReference type="AlphaFoldDB" id="L1QMX2"/>